<dbReference type="SUPFAM" id="SSF50969">
    <property type="entry name" value="YVTN repeat-like/Quinoprotein amine dehydrogenase"/>
    <property type="match status" value="1"/>
</dbReference>
<feature type="signal peptide" evidence="1">
    <location>
        <begin position="1"/>
        <end position="30"/>
    </location>
</feature>
<evidence type="ECO:0000313" key="2">
    <source>
        <dbReference type="EMBL" id="AYD42637.1"/>
    </source>
</evidence>
<dbReference type="InterPro" id="IPR007788">
    <property type="entry name" value="QCT"/>
</dbReference>
<dbReference type="PANTHER" id="PTHR31270:SF1">
    <property type="entry name" value="GLUTAMINYL-PEPTIDE CYCLOTRANSFERASE"/>
    <property type="match status" value="1"/>
</dbReference>
<dbReference type="Proteomes" id="UP000265864">
    <property type="component" value="Chromosome"/>
</dbReference>
<dbReference type="EMBL" id="CP032482">
    <property type="protein sequence ID" value="AYD42637.1"/>
    <property type="molecule type" value="Genomic_DNA"/>
</dbReference>
<dbReference type="Pfam" id="PF05096">
    <property type="entry name" value="Glu_cyclase_2"/>
    <property type="match status" value="1"/>
</dbReference>
<evidence type="ECO:0000313" key="3">
    <source>
        <dbReference type="Proteomes" id="UP000265864"/>
    </source>
</evidence>
<gene>
    <name evidence="2" type="ORF">DXZ79_02070</name>
</gene>
<dbReference type="GO" id="GO:0016603">
    <property type="term" value="F:glutaminyl-peptide cyclotransferase activity"/>
    <property type="evidence" value="ECO:0007669"/>
    <property type="project" value="InterPro"/>
</dbReference>
<dbReference type="AlphaFoldDB" id="A0A8D4N0P9"/>
<sequence>MIQDNISLKTHILLAFLSAYILMTTHYAFAAPDKEGYRIISKIPHNQESFTQGLIFDRGHIVESTGLYKKSKINIIDSKNGELIKSVDLPADVWGEGLTKLDGKYYTLTWREKKILVMDPDNLKVINSFDYEGEGWGLTTDGKLLIMSDGSADIYFRRSDDFSIQKKIQVTFDGKKIEKINELEWINGLIYANVWYTDFILVINPEDGKVIKWIDLAGIQFNLDNFDKNTNTLNGIAYDPISDKVYVTGKNWSNIFEVKFTGND</sequence>
<name>A0A8D4N0P9_9GAMM</name>
<dbReference type="InterPro" id="IPR011044">
    <property type="entry name" value="Quino_amine_DH_bsu"/>
</dbReference>
<evidence type="ECO:0000256" key="1">
    <source>
        <dbReference type="SAM" id="SignalP"/>
    </source>
</evidence>
<dbReference type="InterPro" id="IPR015943">
    <property type="entry name" value="WD40/YVTN_repeat-like_dom_sf"/>
</dbReference>
<reference evidence="2 3" key="1">
    <citation type="submission" date="2018-09" db="EMBL/GenBank/DDBJ databases">
        <title>Yersinia kristensenii subsp. rochesterensis subsp. nov., Isolated from Human Feces.</title>
        <authorList>
            <person name="Cunningham S.A."/>
            <person name="Jeraldo P."/>
            <person name="Patel R."/>
        </authorList>
    </citation>
    <scope>NUCLEOTIDE SEQUENCE [LARGE SCALE GENOMIC DNA]</scope>
    <source>
        <strain evidence="2 3">ATCC BAA-2637</strain>
    </source>
</reference>
<feature type="chain" id="PRO_5034728464" evidence="1">
    <location>
        <begin position="31"/>
        <end position="264"/>
    </location>
</feature>
<keyword evidence="2" id="KW-0808">Transferase</keyword>
<proteinExistence type="predicted"/>
<dbReference type="PANTHER" id="PTHR31270">
    <property type="entry name" value="GLUTAMINYL-PEPTIDE CYCLOTRANSFERASE"/>
    <property type="match status" value="1"/>
</dbReference>
<organism evidence="2 3">
    <name type="scientific">Yersinia rochesterensis</name>
    <dbReference type="NCBI Taxonomy" id="1604335"/>
    <lineage>
        <taxon>Bacteria</taxon>
        <taxon>Pseudomonadati</taxon>
        <taxon>Pseudomonadota</taxon>
        <taxon>Gammaproteobacteria</taxon>
        <taxon>Enterobacterales</taxon>
        <taxon>Yersiniaceae</taxon>
        <taxon>Yersinia</taxon>
    </lineage>
</organism>
<protein>
    <submittedName>
        <fullName evidence="2">Glutaminyl-peptide cyclotransferase</fullName>
    </submittedName>
</protein>
<dbReference type="Gene3D" id="2.130.10.10">
    <property type="entry name" value="YVTN repeat-like/Quinoprotein amine dehydrogenase"/>
    <property type="match status" value="1"/>
</dbReference>
<keyword evidence="1" id="KW-0732">Signal</keyword>
<accession>A0A8D4N0P9</accession>